<reference evidence="11 12" key="1">
    <citation type="journal article" date="2019" name="Nat. Ecol. Evol.">
        <title>Megaphylogeny resolves global patterns of mushroom evolution.</title>
        <authorList>
            <person name="Varga T."/>
            <person name="Krizsan K."/>
            <person name="Foldi C."/>
            <person name="Dima B."/>
            <person name="Sanchez-Garcia M."/>
            <person name="Sanchez-Ramirez S."/>
            <person name="Szollosi G.J."/>
            <person name="Szarkandi J.G."/>
            <person name="Papp V."/>
            <person name="Albert L."/>
            <person name="Andreopoulos W."/>
            <person name="Angelini C."/>
            <person name="Antonin V."/>
            <person name="Barry K.W."/>
            <person name="Bougher N.L."/>
            <person name="Buchanan P."/>
            <person name="Buyck B."/>
            <person name="Bense V."/>
            <person name="Catcheside P."/>
            <person name="Chovatia M."/>
            <person name="Cooper J."/>
            <person name="Damon W."/>
            <person name="Desjardin D."/>
            <person name="Finy P."/>
            <person name="Geml J."/>
            <person name="Haridas S."/>
            <person name="Hughes K."/>
            <person name="Justo A."/>
            <person name="Karasinski D."/>
            <person name="Kautmanova I."/>
            <person name="Kiss B."/>
            <person name="Kocsube S."/>
            <person name="Kotiranta H."/>
            <person name="LaButti K.M."/>
            <person name="Lechner B.E."/>
            <person name="Liimatainen K."/>
            <person name="Lipzen A."/>
            <person name="Lukacs Z."/>
            <person name="Mihaltcheva S."/>
            <person name="Morgado L.N."/>
            <person name="Niskanen T."/>
            <person name="Noordeloos M.E."/>
            <person name="Ohm R.A."/>
            <person name="Ortiz-Santana B."/>
            <person name="Ovrebo C."/>
            <person name="Racz N."/>
            <person name="Riley R."/>
            <person name="Savchenko A."/>
            <person name="Shiryaev A."/>
            <person name="Soop K."/>
            <person name="Spirin V."/>
            <person name="Szebenyi C."/>
            <person name="Tomsovsky M."/>
            <person name="Tulloss R.E."/>
            <person name="Uehling J."/>
            <person name="Grigoriev I.V."/>
            <person name="Vagvolgyi C."/>
            <person name="Papp T."/>
            <person name="Martin F.M."/>
            <person name="Miettinen O."/>
            <person name="Hibbett D.S."/>
            <person name="Nagy L.G."/>
        </authorList>
    </citation>
    <scope>NUCLEOTIDE SEQUENCE [LARGE SCALE GENOMIC DNA]</scope>
    <source>
        <strain evidence="11 12">CBS 309.79</strain>
    </source>
</reference>
<evidence type="ECO:0008006" key="13">
    <source>
        <dbReference type="Google" id="ProtNLM"/>
    </source>
</evidence>
<evidence type="ECO:0000256" key="2">
    <source>
        <dbReference type="ARBA" id="ARBA00009285"/>
    </source>
</evidence>
<dbReference type="InterPro" id="IPR005637">
    <property type="entry name" value="TAP_C_dom"/>
</dbReference>
<evidence type="ECO:0000256" key="5">
    <source>
        <dbReference type="ARBA" id="ARBA00022737"/>
    </source>
</evidence>
<dbReference type="SUPFAM" id="SSF54427">
    <property type="entry name" value="NTF2-like"/>
    <property type="match status" value="1"/>
</dbReference>
<dbReference type="AlphaFoldDB" id="A0A5C3QQC3"/>
<evidence type="ECO:0000256" key="6">
    <source>
        <dbReference type="ARBA" id="ARBA00022816"/>
    </source>
</evidence>
<dbReference type="STRING" id="1884261.A0A5C3QQC3"/>
<dbReference type="CDD" id="cd14342">
    <property type="entry name" value="UBA_TAP-C"/>
    <property type="match status" value="1"/>
</dbReference>
<name>A0A5C3QQC3_9AGAR</name>
<keyword evidence="5" id="KW-0677">Repeat</keyword>
<dbReference type="Gene3D" id="3.10.450.50">
    <property type="match status" value="1"/>
</dbReference>
<dbReference type="GO" id="GO:0005634">
    <property type="term" value="C:nucleus"/>
    <property type="evidence" value="ECO:0007669"/>
    <property type="project" value="UniProtKB-SubCell"/>
</dbReference>
<feature type="compositionally biased region" description="Polar residues" evidence="8">
    <location>
        <begin position="54"/>
        <end position="68"/>
    </location>
</feature>
<dbReference type="InterPro" id="IPR057125">
    <property type="entry name" value="NXF1/2/3/5-like_LRR"/>
</dbReference>
<keyword evidence="6" id="KW-0509">mRNA transport</keyword>
<dbReference type="SUPFAM" id="SSF46934">
    <property type="entry name" value="UBA-like"/>
    <property type="match status" value="1"/>
</dbReference>
<dbReference type="PROSITE" id="PS51281">
    <property type="entry name" value="TAP_C"/>
    <property type="match status" value="1"/>
</dbReference>
<dbReference type="GO" id="GO:0016973">
    <property type="term" value="P:poly(A)+ mRNA export from nucleus"/>
    <property type="evidence" value="ECO:0007669"/>
    <property type="project" value="TreeGrafter"/>
</dbReference>
<keyword evidence="4" id="KW-0433">Leucine-rich repeat</keyword>
<dbReference type="Pfam" id="PF22602">
    <property type="entry name" value="NXF_NTF2"/>
    <property type="match status" value="1"/>
</dbReference>
<dbReference type="InterPro" id="IPR032710">
    <property type="entry name" value="NTF2-like_dom_sf"/>
</dbReference>
<dbReference type="Proteomes" id="UP000305067">
    <property type="component" value="Unassembled WGS sequence"/>
</dbReference>
<feature type="region of interest" description="Disordered" evidence="8">
    <location>
        <begin position="81"/>
        <end position="108"/>
    </location>
</feature>
<feature type="domain" description="TAP-C" evidence="10">
    <location>
        <begin position="524"/>
        <end position="577"/>
    </location>
</feature>
<evidence type="ECO:0000256" key="4">
    <source>
        <dbReference type="ARBA" id="ARBA00022614"/>
    </source>
</evidence>
<feature type="domain" description="NTF2" evidence="9">
    <location>
        <begin position="317"/>
        <end position="488"/>
    </location>
</feature>
<dbReference type="InterPro" id="IPR018222">
    <property type="entry name" value="Nuclear_transport_factor_2_euk"/>
</dbReference>
<dbReference type="PROSITE" id="PS50177">
    <property type="entry name" value="NTF2_DOMAIN"/>
    <property type="match status" value="1"/>
</dbReference>
<dbReference type="EMBL" id="ML178819">
    <property type="protein sequence ID" value="TFL04186.1"/>
    <property type="molecule type" value="Genomic_DNA"/>
</dbReference>
<dbReference type="InterPro" id="IPR030217">
    <property type="entry name" value="NXF_fam"/>
</dbReference>
<sequence length="578" mass="63289">MFSSPTPAPGSRAQASQLKAGGDVRMKDAEDKPGGRKGSNKIRSHRSNPIDAFKSSSGKNSTRGNTSRMLASRIVPHLDPLSIRGAASRPPTTPARNRRNAISATGVNGTTSSGMLDVLRGLVQKRYNAEARFLNLEDIEHDEILVKCTVSRSTGSKAAIQEMAVIMKLASKLEPTPTTISLANNNFRNGLYLQTIHRYLPKLANLSLANNALRDFNQLEFISSKKGKLIHLRELVLTGNPLRENLVKANNLSKYKREVTRLCTALEMLDSEAVPKIAFDSQPEASTSAVPIPDKELATTFPFAMGPSFITGVDPGVVSNFLTRYFQFFDNQRASLRDVYDPNATFSFCINTDRPERAGALRMHMKPNQKALSHNAWISVGTRSLARYHENVKNLYIGQDHVISSIDRLPQTRHDITGPADKFILDAFPIPLGTSTGLLLTVHGEFTELSVEAIRSFDRSYVLGPAPEGSAARASGWDIVILSDQLTIRGWSSSDSWKPGRLSVQAGELQLPDAQQKQLDAIPEPQKTMVYEVCKRTNLTVKFAVDCLGGNKWEVGPAVANFNAVKGTLPPDAFLPAV</sequence>
<comment type="subcellular location">
    <subcellularLocation>
        <location evidence="1">Nucleus</location>
    </subcellularLocation>
</comment>
<dbReference type="Pfam" id="PF03943">
    <property type="entry name" value="TAP_C"/>
    <property type="match status" value="1"/>
</dbReference>
<evidence type="ECO:0000313" key="11">
    <source>
        <dbReference type="EMBL" id="TFL04186.1"/>
    </source>
</evidence>
<feature type="compositionally biased region" description="Basic and acidic residues" evidence="8">
    <location>
        <begin position="22"/>
        <end position="34"/>
    </location>
</feature>
<proteinExistence type="inferred from homology"/>
<dbReference type="Gene3D" id="3.80.10.10">
    <property type="entry name" value="Ribonuclease Inhibitor"/>
    <property type="match status" value="1"/>
</dbReference>
<feature type="region of interest" description="Disordered" evidence="8">
    <location>
        <begin position="1"/>
        <end position="68"/>
    </location>
</feature>
<keyword evidence="7" id="KW-0539">Nucleus</keyword>
<dbReference type="Gene3D" id="1.10.8.10">
    <property type="entry name" value="DNA helicase RuvA subunit, C-terminal domain"/>
    <property type="match status" value="1"/>
</dbReference>
<protein>
    <recommendedName>
        <fullName evidence="13">NTF2-like protein</fullName>
    </recommendedName>
</protein>
<accession>A0A5C3QQC3</accession>
<evidence type="ECO:0000256" key="8">
    <source>
        <dbReference type="SAM" id="MobiDB-lite"/>
    </source>
</evidence>
<dbReference type="InterPro" id="IPR009060">
    <property type="entry name" value="UBA-like_sf"/>
</dbReference>
<dbReference type="SMART" id="SM00804">
    <property type="entry name" value="TAP_C"/>
    <property type="match status" value="1"/>
</dbReference>
<evidence type="ECO:0000256" key="1">
    <source>
        <dbReference type="ARBA" id="ARBA00004123"/>
    </source>
</evidence>
<dbReference type="PANTHER" id="PTHR10662:SF22">
    <property type="entry name" value="NUCLEAR RNA EXPORT FACTOR 1"/>
    <property type="match status" value="1"/>
</dbReference>
<dbReference type="InterPro" id="IPR032675">
    <property type="entry name" value="LRR_dom_sf"/>
</dbReference>
<dbReference type="OrthoDB" id="25872at2759"/>
<evidence type="ECO:0000259" key="10">
    <source>
        <dbReference type="PROSITE" id="PS51281"/>
    </source>
</evidence>
<keyword evidence="12" id="KW-1185">Reference proteome</keyword>
<dbReference type="InterPro" id="IPR002075">
    <property type="entry name" value="NTF2_dom"/>
</dbReference>
<dbReference type="GO" id="GO:0003723">
    <property type="term" value="F:RNA binding"/>
    <property type="evidence" value="ECO:0007669"/>
    <property type="project" value="TreeGrafter"/>
</dbReference>
<evidence type="ECO:0000313" key="12">
    <source>
        <dbReference type="Proteomes" id="UP000305067"/>
    </source>
</evidence>
<organism evidence="11 12">
    <name type="scientific">Pterulicium gracile</name>
    <dbReference type="NCBI Taxonomy" id="1884261"/>
    <lineage>
        <taxon>Eukaryota</taxon>
        <taxon>Fungi</taxon>
        <taxon>Dikarya</taxon>
        <taxon>Basidiomycota</taxon>
        <taxon>Agaricomycotina</taxon>
        <taxon>Agaricomycetes</taxon>
        <taxon>Agaricomycetidae</taxon>
        <taxon>Agaricales</taxon>
        <taxon>Pleurotineae</taxon>
        <taxon>Pterulaceae</taxon>
        <taxon>Pterulicium</taxon>
    </lineage>
</organism>
<keyword evidence="3" id="KW-0813">Transport</keyword>
<evidence type="ECO:0000256" key="3">
    <source>
        <dbReference type="ARBA" id="ARBA00022448"/>
    </source>
</evidence>
<evidence type="ECO:0000256" key="7">
    <source>
        <dbReference type="ARBA" id="ARBA00023242"/>
    </source>
</evidence>
<gene>
    <name evidence="11" type="ORF">BDV98DRAFT_526072</name>
</gene>
<comment type="similarity">
    <text evidence="2">Belongs to the NXF family.</text>
</comment>
<dbReference type="SUPFAM" id="SSF52058">
    <property type="entry name" value="L domain-like"/>
    <property type="match status" value="1"/>
</dbReference>
<evidence type="ECO:0000259" key="9">
    <source>
        <dbReference type="PROSITE" id="PS50177"/>
    </source>
</evidence>
<dbReference type="PANTHER" id="PTHR10662">
    <property type="entry name" value="NUCLEAR RNA EXPORT FACTOR"/>
    <property type="match status" value="1"/>
</dbReference>
<dbReference type="Pfam" id="PF24048">
    <property type="entry name" value="LRR_NXF1-5"/>
    <property type="match status" value="1"/>
</dbReference>